<dbReference type="InterPro" id="IPR011043">
    <property type="entry name" value="Gal_Oxase/kelch_b-propeller"/>
</dbReference>
<dbReference type="Pfam" id="PF00651">
    <property type="entry name" value="BTB"/>
    <property type="match status" value="1"/>
</dbReference>
<evidence type="ECO:0000313" key="9">
    <source>
        <dbReference type="EnsemblMetazoa" id="GPPI035950-PA"/>
    </source>
</evidence>
<dbReference type="VEuPathDB" id="VectorBase:GPPI035950"/>
<dbReference type="UniPathway" id="UPA00143"/>
<dbReference type="Pfam" id="PF07707">
    <property type="entry name" value="BACK"/>
    <property type="match status" value="1"/>
</dbReference>
<dbReference type="Proteomes" id="UP000092460">
    <property type="component" value="Unassembled WGS sequence"/>
</dbReference>
<dbReference type="InterPro" id="IPR017096">
    <property type="entry name" value="BTB-kelch_protein"/>
</dbReference>
<reference evidence="10" key="1">
    <citation type="submission" date="2015-01" db="EMBL/GenBank/DDBJ databases">
        <authorList>
            <person name="Aksoy S."/>
            <person name="Warren W."/>
            <person name="Wilson R.K."/>
        </authorList>
    </citation>
    <scope>NUCLEOTIDE SEQUENCE [LARGE SCALE GENOMIC DNA]</scope>
    <source>
        <strain evidence="10">IAEA</strain>
    </source>
</reference>
<dbReference type="Gene3D" id="3.30.710.10">
    <property type="entry name" value="Potassium Channel Kv1.1, Chain A"/>
    <property type="match status" value="1"/>
</dbReference>
<dbReference type="STRING" id="67801.A0A1B0BNY2"/>
<dbReference type="InterPro" id="IPR006652">
    <property type="entry name" value="Kelch_1"/>
</dbReference>
<evidence type="ECO:0000256" key="1">
    <source>
        <dbReference type="ARBA" id="ARBA00004906"/>
    </source>
</evidence>
<organism evidence="9 10">
    <name type="scientific">Glossina palpalis gambiensis</name>
    <dbReference type="NCBI Taxonomy" id="67801"/>
    <lineage>
        <taxon>Eukaryota</taxon>
        <taxon>Metazoa</taxon>
        <taxon>Ecdysozoa</taxon>
        <taxon>Arthropoda</taxon>
        <taxon>Hexapoda</taxon>
        <taxon>Insecta</taxon>
        <taxon>Pterygota</taxon>
        <taxon>Neoptera</taxon>
        <taxon>Endopterygota</taxon>
        <taxon>Diptera</taxon>
        <taxon>Brachycera</taxon>
        <taxon>Muscomorpha</taxon>
        <taxon>Hippoboscoidea</taxon>
        <taxon>Glossinidae</taxon>
        <taxon>Glossina</taxon>
    </lineage>
</organism>
<dbReference type="GO" id="GO:0003779">
    <property type="term" value="F:actin binding"/>
    <property type="evidence" value="ECO:0007669"/>
    <property type="project" value="UniProtKB-KW"/>
</dbReference>
<dbReference type="InterPro" id="IPR015915">
    <property type="entry name" value="Kelch-typ_b-propeller"/>
</dbReference>
<keyword evidence="5" id="KW-0833">Ubl conjugation pathway</keyword>
<dbReference type="FunFam" id="1.25.40.420:FF:000001">
    <property type="entry name" value="Kelch-like family member 12"/>
    <property type="match status" value="1"/>
</dbReference>
<dbReference type="PIRSF" id="PIRSF037037">
    <property type="entry name" value="Kelch-like_protein_gigaxonin"/>
    <property type="match status" value="1"/>
</dbReference>
<comment type="pathway">
    <text evidence="1">Protein modification; protein ubiquitination.</text>
</comment>
<dbReference type="InterPro" id="IPR000210">
    <property type="entry name" value="BTB/POZ_dom"/>
</dbReference>
<keyword evidence="3" id="KW-0880">Kelch repeat</keyword>
<keyword evidence="4" id="KW-0677">Repeat</keyword>
<evidence type="ECO:0000259" key="8">
    <source>
        <dbReference type="PROSITE" id="PS50097"/>
    </source>
</evidence>
<keyword evidence="6" id="KW-0009">Actin-binding</keyword>
<dbReference type="GO" id="GO:0016567">
    <property type="term" value="P:protein ubiquitination"/>
    <property type="evidence" value="ECO:0007669"/>
    <property type="project" value="UniProtKB-UniPathway"/>
</dbReference>
<dbReference type="InterPro" id="IPR011333">
    <property type="entry name" value="SKP1/BTB/POZ_sf"/>
</dbReference>
<dbReference type="Gene3D" id="2.120.10.80">
    <property type="entry name" value="Kelch-type beta propeller"/>
    <property type="match status" value="2"/>
</dbReference>
<proteinExistence type="predicted"/>
<dbReference type="Pfam" id="PF01344">
    <property type="entry name" value="Kelch_1"/>
    <property type="match status" value="3"/>
</dbReference>
<name>A0A1B0BNY2_9MUSC</name>
<evidence type="ECO:0000256" key="5">
    <source>
        <dbReference type="ARBA" id="ARBA00022786"/>
    </source>
</evidence>
<dbReference type="SMART" id="SM00612">
    <property type="entry name" value="Kelch"/>
    <property type="match status" value="2"/>
</dbReference>
<evidence type="ECO:0000313" key="10">
    <source>
        <dbReference type="Proteomes" id="UP000092460"/>
    </source>
</evidence>
<dbReference type="SMART" id="SM00875">
    <property type="entry name" value="BACK"/>
    <property type="match status" value="1"/>
</dbReference>
<dbReference type="PANTHER" id="PTHR24412:SF489">
    <property type="entry name" value="RING FINGER DOMAIN AND KELCH REPEAT-CONTAINING PROTEIN DDB_G0271372"/>
    <property type="match status" value="1"/>
</dbReference>
<dbReference type="InterPro" id="IPR011705">
    <property type="entry name" value="BACK"/>
</dbReference>
<protein>
    <recommendedName>
        <fullName evidence="2">Kelch-like protein diablo</fullName>
    </recommendedName>
</protein>
<dbReference type="EnsemblMetazoa" id="GPPI035950-RA">
    <property type="protein sequence ID" value="GPPI035950-PA"/>
    <property type="gene ID" value="GPPI035950"/>
</dbReference>
<accession>A0A1B0BNY2</accession>
<dbReference type="SUPFAM" id="SSF54695">
    <property type="entry name" value="POZ domain"/>
    <property type="match status" value="1"/>
</dbReference>
<dbReference type="Gene3D" id="1.25.40.420">
    <property type="match status" value="1"/>
</dbReference>
<evidence type="ECO:0000256" key="3">
    <source>
        <dbReference type="ARBA" id="ARBA00022441"/>
    </source>
</evidence>
<evidence type="ECO:0000256" key="2">
    <source>
        <dbReference type="ARBA" id="ARBA00013699"/>
    </source>
</evidence>
<evidence type="ECO:0000256" key="7">
    <source>
        <dbReference type="ARBA" id="ARBA00043912"/>
    </source>
</evidence>
<dbReference type="PANTHER" id="PTHR24412">
    <property type="entry name" value="KELCH PROTEIN"/>
    <property type="match status" value="1"/>
</dbReference>
<comment type="function">
    <text evidence="7">Probable substrate-specific adapter of an E3 ubiquitin-protein ligase complex which mediates the ubiquitination and subsequent proteasomal degradation of target proteins. May have a role in synapse differentiation and growth.</text>
</comment>
<evidence type="ECO:0000256" key="4">
    <source>
        <dbReference type="ARBA" id="ARBA00022737"/>
    </source>
</evidence>
<dbReference type="SMART" id="SM00225">
    <property type="entry name" value="BTB"/>
    <property type="match status" value="1"/>
</dbReference>
<reference evidence="9" key="2">
    <citation type="submission" date="2020-05" db="UniProtKB">
        <authorList>
            <consortium name="EnsemblMetazoa"/>
        </authorList>
    </citation>
    <scope>IDENTIFICATION</scope>
    <source>
        <strain evidence="9">IAEA</strain>
    </source>
</reference>
<evidence type="ECO:0000256" key="6">
    <source>
        <dbReference type="ARBA" id="ARBA00023203"/>
    </source>
</evidence>
<sequence length="641" mass="74132">MVHMCSSLGLQVKLEYCYDRTKNDVSLQNPLHNYLRLLAHTSIQETKINMAVNSTGIVVPVVEENCKMGDYSNSFMGALSKLRDEKEYCDFLLQVGDETIHVHRAALAISSPYFAALLKSNMKENQMGSIRFEDKDANAVKAIIGFIYSGQITLTEENVQAIYLTSDYFQMKWLKKRCVRFLKRHLKRTNCIQLRRFADKLSLKKLYDCSHKYILNNFDMLIDNKELLLLSFEEIRELIKDDQLSVKFEENAYKAAINWIKYNVEDRKAHLPELMSHIRLRFVRTRFLTKYIMKESLLERNLQCKDFIIEALSYQAMLKECLSENSQSEKILTSLDNIPKKKIKIEKIAANRNARFYILFTGGRMDITSKTAVCCSQVYDVTNDRVVSIPKMRSARWGHSLISLNGFSYSVGGYNGDYLNTAEYYNPFTQEWNYFANMNYARKNFGICAYNDCIYVMGGCGMYPSTEIFNPSTGRWYAQTDDNIINYNFCNRIALIENSIYNLDLGYDGLINCMRLDPRDGRCYKLNAVPGTEKEVFEVFSSDQSLYCIQNDFFARLDVRNNKWELMPSMTPQRTNYSAIMLQDNIYVFGGLSAKYDDISYITNSVNCYNVNDNKWTESDLIGPLVVNASAGEFSVNFDIN</sequence>
<dbReference type="EMBL" id="JXJN01017638">
    <property type="status" value="NOT_ANNOTATED_CDS"/>
    <property type="molecule type" value="Genomic_DNA"/>
</dbReference>
<keyword evidence="10" id="KW-1185">Reference proteome</keyword>
<dbReference type="PROSITE" id="PS50097">
    <property type="entry name" value="BTB"/>
    <property type="match status" value="1"/>
</dbReference>
<dbReference type="AlphaFoldDB" id="A0A1B0BNY2"/>
<feature type="domain" description="BTB" evidence="8">
    <location>
        <begin position="89"/>
        <end position="156"/>
    </location>
</feature>
<dbReference type="SUPFAM" id="SSF50965">
    <property type="entry name" value="Galactose oxidase, central domain"/>
    <property type="match status" value="1"/>
</dbReference>